<dbReference type="InterPro" id="IPR016137">
    <property type="entry name" value="RGS"/>
</dbReference>
<dbReference type="CDD" id="cd07440">
    <property type="entry name" value="RGS"/>
    <property type="match status" value="1"/>
</dbReference>
<dbReference type="PROSITE" id="PS50132">
    <property type="entry name" value="RGS"/>
    <property type="match status" value="1"/>
</dbReference>
<dbReference type="OrthoDB" id="10266999at2759"/>
<dbReference type="EMBL" id="CP000500">
    <property type="protein sequence ID" value="ABN67863.2"/>
    <property type="molecule type" value="Genomic_DNA"/>
</dbReference>
<sequence>MTSPFASSGEPVHVSSNSSGSTVIATHPPIIDGDLSNELNQQGPIFNYSINNNQSIHIIPSLDDLLDDSKSKDNYYTKQNFIEFLSNIHCVENLEFVMEVNELIRHLGSDLALVKWQSMYENFISINSISEINLPCMFRQQFNYNDIPSHHLLAKCKRIIYDDILINLYNEFIKATKSRMDNELKNSNIVYRRKSEIISPESSAVIDYSSNSSPVSNATIKKARSPSYLDPAFYPDLFARNCNTDTTYMILDESIINGDDEDDEDDEDMEGNSRATFSHDSTRNNSSSSQTSNSRGSSIGSIMDSFKNVDYIKFAKVKKFKFRRASNDE</sequence>
<gene>
    <name evidence="3" type="ORF">PICST_32944</name>
</gene>
<dbReference type="Gene3D" id="1.10.167.10">
    <property type="entry name" value="Regulator of G-protein Signalling 4, domain 2"/>
    <property type="match status" value="1"/>
</dbReference>
<dbReference type="InterPro" id="IPR036305">
    <property type="entry name" value="RGS_sf"/>
</dbReference>
<protein>
    <recommendedName>
        <fullName evidence="2">RGS domain-containing protein</fullName>
    </recommendedName>
</protein>
<keyword evidence="4" id="KW-1185">Reference proteome</keyword>
<evidence type="ECO:0000256" key="1">
    <source>
        <dbReference type="SAM" id="MobiDB-lite"/>
    </source>
</evidence>
<feature type="domain" description="RGS" evidence="2">
    <location>
        <begin position="81"/>
        <end position="175"/>
    </location>
</feature>
<dbReference type="SUPFAM" id="SSF48097">
    <property type="entry name" value="Regulator of G-protein signaling, RGS"/>
    <property type="match status" value="1"/>
</dbReference>
<dbReference type="GeneID" id="4839834"/>
<dbReference type="Pfam" id="PF00615">
    <property type="entry name" value="RGS"/>
    <property type="match status" value="1"/>
</dbReference>
<proteinExistence type="predicted"/>
<organism evidence="3 4">
    <name type="scientific">Scheffersomyces stipitis (strain ATCC 58785 / CBS 6054 / NBRC 10063 / NRRL Y-11545)</name>
    <name type="common">Yeast</name>
    <name type="synonym">Pichia stipitis</name>
    <dbReference type="NCBI Taxonomy" id="322104"/>
    <lineage>
        <taxon>Eukaryota</taxon>
        <taxon>Fungi</taxon>
        <taxon>Dikarya</taxon>
        <taxon>Ascomycota</taxon>
        <taxon>Saccharomycotina</taxon>
        <taxon>Pichiomycetes</taxon>
        <taxon>Debaryomycetaceae</taxon>
        <taxon>Scheffersomyces</taxon>
    </lineage>
</organism>
<feature type="compositionally biased region" description="Low complexity" evidence="1">
    <location>
        <begin position="283"/>
        <end position="299"/>
    </location>
</feature>
<dbReference type="OMA" id="YDYYTIP"/>
<dbReference type="InterPro" id="IPR044926">
    <property type="entry name" value="RGS_subdomain_2"/>
</dbReference>
<dbReference type="Proteomes" id="UP000002258">
    <property type="component" value="Chromosome 6"/>
</dbReference>
<dbReference type="KEGG" id="pic:PICST_32944"/>
<dbReference type="RefSeq" id="XP_001385892.2">
    <property type="nucleotide sequence ID" value="XM_001385855.1"/>
</dbReference>
<name>A3LXU6_PICST</name>
<feature type="compositionally biased region" description="Acidic residues" evidence="1">
    <location>
        <begin position="258"/>
        <end position="270"/>
    </location>
</feature>
<evidence type="ECO:0000259" key="2">
    <source>
        <dbReference type="PROSITE" id="PS50132"/>
    </source>
</evidence>
<dbReference type="eggNOG" id="ENOG502SGP3">
    <property type="taxonomic scope" value="Eukaryota"/>
</dbReference>
<dbReference type="InParanoid" id="A3LXU6"/>
<evidence type="ECO:0000313" key="4">
    <source>
        <dbReference type="Proteomes" id="UP000002258"/>
    </source>
</evidence>
<dbReference type="AlphaFoldDB" id="A3LXU6"/>
<accession>A3LXU6</accession>
<evidence type="ECO:0000313" key="3">
    <source>
        <dbReference type="EMBL" id="ABN67863.2"/>
    </source>
</evidence>
<reference evidence="3 4" key="1">
    <citation type="journal article" date="2007" name="Nat. Biotechnol.">
        <title>Genome sequence of the lignocellulose-bioconverting and xylose-fermenting yeast Pichia stipitis.</title>
        <authorList>
            <person name="Jeffries T.W."/>
            <person name="Grigoriev I.V."/>
            <person name="Grimwood J."/>
            <person name="Laplaza J.M."/>
            <person name="Aerts A."/>
            <person name="Salamov A."/>
            <person name="Schmutz J."/>
            <person name="Lindquist E."/>
            <person name="Dehal P."/>
            <person name="Shapiro H."/>
            <person name="Jin Y.S."/>
            <person name="Passoth V."/>
            <person name="Richardson P.M."/>
        </authorList>
    </citation>
    <scope>NUCLEOTIDE SEQUENCE [LARGE SCALE GENOMIC DNA]</scope>
    <source>
        <strain evidence="4">ATCC 58785 / CBS 6054 / NBRC 10063 / NRRL Y-11545</strain>
    </source>
</reference>
<dbReference type="HOGENOM" id="CLU_844981_0_0_1"/>
<feature type="region of interest" description="Disordered" evidence="1">
    <location>
        <begin position="255"/>
        <end position="299"/>
    </location>
</feature>
<feature type="region of interest" description="Disordered" evidence="1">
    <location>
        <begin position="1"/>
        <end position="21"/>
    </location>
</feature>